<gene>
    <name evidence="2" type="ORF">ADH66_12865</name>
    <name evidence="3" type="ORF">I5Q82_03185</name>
</gene>
<reference evidence="4" key="2">
    <citation type="submission" date="2017-05" db="EMBL/GenBank/DDBJ databases">
        <title>Improved OligoMM genomes.</title>
        <authorList>
            <person name="Garzetti D."/>
        </authorList>
    </citation>
    <scope>NUCLEOTIDE SEQUENCE [LARGE SCALE GENOMIC DNA]</scope>
    <source>
        <strain evidence="4">KB18</strain>
    </source>
</reference>
<sequence>MALFESLTKKAADASAKAIQKTREISEVARLNSMISEEEKIISNAYFQIGKLYATIHAQDSEPEFMGMIGTIVDSDRKIQEYKRQIQDLKGVQRCEKCGAEVARGVSFCSSCGAPMPVESPKIPEDKMVCSACGALVKKGMRFCTSCGKPMEQEPSQSLETAQPMENTATERVCPACGCKNTSEDAFCKECGAKLG</sequence>
<evidence type="ECO:0000313" key="5">
    <source>
        <dbReference type="Proteomes" id="UP000596035"/>
    </source>
</evidence>
<dbReference type="Proteomes" id="UP000196710">
    <property type="component" value="Chromosome"/>
</dbReference>
<protein>
    <submittedName>
        <fullName evidence="3">Zinc ribbon domain-containing protein</fullName>
    </submittedName>
</protein>
<keyword evidence="4" id="KW-1185">Reference proteome</keyword>
<feature type="domain" description="DZANK-type" evidence="1">
    <location>
        <begin position="95"/>
        <end position="148"/>
    </location>
</feature>
<dbReference type="Proteomes" id="UP000596035">
    <property type="component" value="Chromosome"/>
</dbReference>
<name>A0A1Z2XSP6_9FIRM</name>
<evidence type="ECO:0000313" key="4">
    <source>
        <dbReference type="Proteomes" id="UP000196710"/>
    </source>
</evidence>
<dbReference type="EMBL" id="CP021422">
    <property type="protein sequence ID" value="ASB41463.1"/>
    <property type="molecule type" value="Genomic_DNA"/>
</dbReference>
<dbReference type="EMBL" id="CP065321">
    <property type="protein sequence ID" value="QQR30721.1"/>
    <property type="molecule type" value="Genomic_DNA"/>
</dbReference>
<dbReference type="RefSeq" id="WP_066539986.1">
    <property type="nucleotide sequence ID" value="NZ_CP021422.1"/>
</dbReference>
<dbReference type="KEGG" id="amur:ADH66_12865"/>
<evidence type="ECO:0000313" key="3">
    <source>
        <dbReference type="EMBL" id="QQR30721.1"/>
    </source>
</evidence>
<accession>A0A1Z2XSP6</accession>
<organism evidence="3 5">
    <name type="scientific">Acutalibacter muris</name>
    <dbReference type="NCBI Taxonomy" id="1796620"/>
    <lineage>
        <taxon>Bacteria</taxon>
        <taxon>Bacillati</taxon>
        <taxon>Bacillota</taxon>
        <taxon>Clostridia</taxon>
        <taxon>Eubacteriales</taxon>
        <taxon>Acutalibacteraceae</taxon>
        <taxon>Acutalibacter</taxon>
    </lineage>
</organism>
<evidence type="ECO:0000259" key="1">
    <source>
        <dbReference type="Pfam" id="PF12773"/>
    </source>
</evidence>
<dbReference type="AlphaFoldDB" id="A0A1Z2XSP6"/>
<reference evidence="3 5" key="3">
    <citation type="submission" date="2020-11" db="EMBL/GenBank/DDBJ databases">
        <title>Closed and high quality bacterial genomes of the OMM12 community.</title>
        <authorList>
            <person name="Marbouty M."/>
            <person name="Lamy-Besnier Q."/>
            <person name="Debarbieux L."/>
            <person name="Koszul R."/>
        </authorList>
    </citation>
    <scope>NUCLEOTIDE SEQUENCE [LARGE SCALE GENOMIC DNA]</scope>
    <source>
        <strain evidence="3 5">KB18</strain>
    </source>
</reference>
<reference evidence="2" key="1">
    <citation type="journal article" date="2017" name="Genome Announc.">
        <title>High-Quality Whole-Genome Sequences of the Oligo-Mouse-Microbiota Bacterial Community.</title>
        <authorList>
            <person name="Garzetti D."/>
            <person name="Brugiroux S."/>
            <person name="Bunk B."/>
            <person name="Pukall R."/>
            <person name="McCoy K.D."/>
            <person name="Macpherson A.J."/>
            <person name="Stecher B."/>
        </authorList>
    </citation>
    <scope>NUCLEOTIDE SEQUENCE</scope>
    <source>
        <strain evidence="2">KB18</strain>
    </source>
</reference>
<evidence type="ECO:0000313" key="2">
    <source>
        <dbReference type="EMBL" id="ASB41463.1"/>
    </source>
</evidence>
<proteinExistence type="predicted"/>
<dbReference type="Pfam" id="PF12773">
    <property type="entry name" value="DZR"/>
    <property type="match status" value="1"/>
</dbReference>
<dbReference type="InterPro" id="IPR025874">
    <property type="entry name" value="DZR"/>
</dbReference>